<evidence type="ECO:0000256" key="6">
    <source>
        <dbReference type="ARBA" id="ARBA00022723"/>
    </source>
</evidence>
<dbReference type="Gene3D" id="1.10.420.10">
    <property type="entry name" value="Peroxidase, domain 2"/>
    <property type="match status" value="1"/>
</dbReference>
<evidence type="ECO:0000256" key="3">
    <source>
        <dbReference type="ARBA" id="ARBA00001970"/>
    </source>
</evidence>
<keyword evidence="10" id="KW-0376">Hydrogen peroxide</keyword>
<keyword evidence="8" id="KW-0560">Oxidoreductase</keyword>
<dbReference type="GO" id="GO:0006979">
    <property type="term" value="P:response to oxidative stress"/>
    <property type="evidence" value="ECO:0007669"/>
    <property type="project" value="InterPro"/>
</dbReference>
<evidence type="ECO:0000256" key="4">
    <source>
        <dbReference type="ARBA" id="ARBA00022559"/>
    </source>
</evidence>
<dbReference type="InterPro" id="IPR002016">
    <property type="entry name" value="Haem_peroxidase"/>
</dbReference>
<keyword evidence="4" id="KW-0575">Peroxidase</keyword>
<protein>
    <submittedName>
        <fullName evidence="12">Peroxidase 1</fullName>
    </submittedName>
</protein>
<dbReference type="GO" id="GO:0046872">
    <property type="term" value="F:metal ion binding"/>
    <property type="evidence" value="ECO:0007669"/>
    <property type="project" value="UniProtKB-KW"/>
</dbReference>
<accession>M8BM78</accession>
<dbReference type="Gene3D" id="1.10.520.10">
    <property type="match status" value="1"/>
</dbReference>
<reference evidence="12" key="1">
    <citation type="submission" date="2015-06" db="UniProtKB">
        <authorList>
            <consortium name="EnsemblPlants"/>
        </authorList>
    </citation>
    <scope>IDENTIFICATION</scope>
</reference>
<feature type="domain" description="Plant heme peroxidase family profile" evidence="11">
    <location>
        <begin position="39"/>
        <end position="104"/>
    </location>
</feature>
<dbReference type="PRINTS" id="PR00461">
    <property type="entry name" value="PLPEROXIDASE"/>
</dbReference>
<keyword evidence="6" id="KW-0479">Metal-binding</keyword>
<name>M8BM78_AEGTA</name>
<dbReference type="InterPro" id="IPR000823">
    <property type="entry name" value="Peroxidase_pln"/>
</dbReference>
<evidence type="ECO:0000256" key="1">
    <source>
        <dbReference type="ARBA" id="ARBA00000189"/>
    </source>
</evidence>
<dbReference type="GO" id="GO:0042744">
    <property type="term" value="P:hydrogen peroxide catabolic process"/>
    <property type="evidence" value="ECO:0007669"/>
    <property type="project" value="UniProtKB-KW"/>
</dbReference>
<comment type="cofactor">
    <cofactor evidence="2">
        <name>Ca(2+)</name>
        <dbReference type="ChEBI" id="CHEBI:29108"/>
    </cofactor>
</comment>
<evidence type="ECO:0000256" key="10">
    <source>
        <dbReference type="ARBA" id="ARBA00023324"/>
    </source>
</evidence>
<dbReference type="AlphaFoldDB" id="M8BM78"/>
<evidence type="ECO:0000256" key="2">
    <source>
        <dbReference type="ARBA" id="ARBA00001913"/>
    </source>
</evidence>
<dbReference type="PANTHER" id="PTHR31517">
    <property type="match status" value="1"/>
</dbReference>
<evidence type="ECO:0000256" key="7">
    <source>
        <dbReference type="ARBA" id="ARBA00022837"/>
    </source>
</evidence>
<proteinExistence type="predicted"/>
<keyword evidence="9" id="KW-0408">Iron</keyword>
<dbReference type="GO" id="GO:0020037">
    <property type="term" value="F:heme binding"/>
    <property type="evidence" value="ECO:0007669"/>
    <property type="project" value="InterPro"/>
</dbReference>
<evidence type="ECO:0000256" key="5">
    <source>
        <dbReference type="ARBA" id="ARBA00022617"/>
    </source>
</evidence>
<dbReference type="SUPFAM" id="SSF48113">
    <property type="entry name" value="Heme-dependent peroxidases"/>
    <property type="match status" value="1"/>
</dbReference>
<comment type="cofactor">
    <cofactor evidence="3">
        <name>heme b</name>
        <dbReference type="ChEBI" id="CHEBI:60344"/>
    </cofactor>
</comment>
<keyword evidence="7" id="KW-0106">Calcium</keyword>
<evidence type="ECO:0000313" key="12">
    <source>
        <dbReference type="EnsemblPlants" id="EMT04117"/>
    </source>
</evidence>
<comment type="catalytic activity">
    <reaction evidence="1">
        <text>2 a phenolic donor + H2O2 = 2 a phenolic radical donor + 2 H2O</text>
        <dbReference type="Rhea" id="RHEA:56136"/>
        <dbReference type="ChEBI" id="CHEBI:15377"/>
        <dbReference type="ChEBI" id="CHEBI:16240"/>
        <dbReference type="ChEBI" id="CHEBI:139520"/>
        <dbReference type="ChEBI" id="CHEBI:139521"/>
        <dbReference type="EC" id="1.11.1.7"/>
    </reaction>
</comment>
<organism evidence="12">
    <name type="scientific">Aegilops tauschii</name>
    <name type="common">Tausch's goatgrass</name>
    <name type="synonym">Aegilops squarrosa</name>
    <dbReference type="NCBI Taxonomy" id="37682"/>
    <lineage>
        <taxon>Eukaryota</taxon>
        <taxon>Viridiplantae</taxon>
        <taxon>Streptophyta</taxon>
        <taxon>Embryophyta</taxon>
        <taxon>Tracheophyta</taxon>
        <taxon>Spermatophyta</taxon>
        <taxon>Magnoliopsida</taxon>
        <taxon>Liliopsida</taxon>
        <taxon>Poales</taxon>
        <taxon>Poaceae</taxon>
        <taxon>BOP clade</taxon>
        <taxon>Pooideae</taxon>
        <taxon>Triticodae</taxon>
        <taxon>Triticeae</taxon>
        <taxon>Triticinae</taxon>
        <taxon>Aegilops</taxon>
    </lineage>
</organism>
<dbReference type="PROSITE" id="PS50873">
    <property type="entry name" value="PEROXIDASE_4"/>
    <property type="match status" value="1"/>
</dbReference>
<dbReference type="EnsemblPlants" id="EMT04117">
    <property type="protein sequence ID" value="EMT04117"/>
    <property type="gene ID" value="F775_22301"/>
</dbReference>
<dbReference type="InterPro" id="IPR010255">
    <property type="entry name" value="Haem_peroxidase_sf"/>
</dbReference>
<dbReference type="GO" id="GO:0140825">
    <property type="term" value="F:lactoperoxidase activity"/>
    <property type="evidence" value="ECO:0007669"/>
    <property type="project" value="UniProtKB-EC"/>
</dbReference>
<evidence type="ECO:0000256" key="9">
    <source>
        <dbReference type="ARBA" id="ARBA00023004"/>
    </source>
</evidence>
<keyword evidence="5" id="KW-0349">Heme</keyword>
<evidence type="ECO:0000256" key="8">
    <source>
        <dbReference type="ARBA" id="ARBA00023002"/>
    </source>
</evidence>
<dbReference type="PANTHER" id="PTHR31517:SF48">
    <property type="entry name" value="PEROXIDASE 16-RELATED"/>
    <property type="match status" value="1"/>
</dbReference>
<evidence type="ECO:0000259" key="11">
    <source>
        <dbReference type="PROSITE" id="PS50873"/>
    </source>
</evidence>
<sequence>MHEEYEAEVQERQQQEHAVRDGSRQLHDLRHQLLPPCRQAQGLFRSDAALLTDAAIKEYVQRVATGKFEDAFFRDFSESMIKMANVGMLTGSDGEIRKKCYVLN</sequence>